<evidence type="ECO:0000313" key="1">
    <source>
        <dbReference type="EMBL" id="ATY59995.1"/>
    </source>
</evidence>
<evidence type="ECO:0000313" key="2">
    <source>
        <dbReference type="Proteomes" id="UP000323067"/>
    </source>
</evidence>
<dbReference type="VEuPathDB" id="FungiDB:A9K55_005838"/>
<name>A0A2H4SA58_CORMI</name>
<sequence length="139" mass="14731">MVCIGWGSAAQCPCSRFGGGSSRDRLGRAAAGNLSATNIFYRSTNSKVPIAPIMFISCAAQSSVERVELDATQYLEPSKLPPSDLQVLALRNQGPASVSRTELPIAGPISKRRVLHQMAGILYHTGLLSNLTGRSASQT</sequence>
<protein>
    <submittedName>
        <fullName evidence="1">Uncharacterized protein</fullName>
    </submittedName>
</protein>
<dbReference type="AlphaFoldDB" id="A0A2H4SA58"/>
<organism evidence="1 2">
    <name type="scientific">Cordyceps militaris</name>
    <name type="common">Caterpillar fungus</name>
    <name type="synonym">Clavaria militaris</name>
    <dbReference type="NCBI Taxonomy" id="73501"/>
    <lineage>
        <taxon>Eukaryota</taxon>
        <taxon>Fungi</taxon>
        <taxon>Dikarya</taxon>
        <taxon>Ascomycota</taxon>
        <taxon>Pezizomycotina</taxon>
        <taxon>Sordariomycetes</taxon>
        <taxon>Hypocreomycetidae</taxon>
        <taxon>Hypocreales</taxon>
        <taxon>Cordycipitaceae</taxon>
        <taxon>Cordyceps</taxon>
    </lineage>
</organism>
<dbReference type="EMBL" id="CP023323">
    <property type="protein sequence ID" value="ATY59995.1"/>
    <property type="molecule type" value="Genomic_DNA"/>
</dbReference>
<proteinExistence type="predicted"/>
<dbReference type="VEuPathDB" id="FungiDB:CCM_03126"/>
<gene>
    <name evidence="1" type="ORF">A9K55_005838</name>
</gene>
<reference evidence="1 2" key="1">
    <citation type="journal article" date="2017" name="BMC Genomics">
        <title>Chromosome level assembly and secondary metabolite potential of the parasitic fungus Cordyceps militaris.</title>
        <authorList>
            <person name="Kramer G.J."/>
            <person name="Nodwell J.R."/>
        </authorList>
    </citation>
    <scope>NUCLEOTIDE SEQUENCE [LARGE SCALE GENOMIC DNA]</scope>
    <source>
        <strain evidence="1 2">ATCC 34164</strain>
    </source>
</reference>
<accession>A0A2H4SA58</accession>
<dbReference type="Proteomes" id="UP000323067">
    <property type="component" value="Chromosome vi"/>
</dbReference>